<gene>
    <name evidence="4" type="primary">cysM</name>
    <name evidence="4" type="ORF">PghCCS26_24120</name>
</gene>
<proteinExistence type="predicted"/>
<dbReference type="CDD" id="cd01561">
    <property type="entry name" value="CBS_like"/>
    <property type="match status" value="1"/>
</dbReference>
<name>A0ABQ6NMQ0_9BACL</name>
<evidence type="ECO:0000313" key="5">
    <source>
        <dbReference type="Proteomes" id="UP001285921"/>
    </source>
</evidence>
<sequence>MAIYRNVRELIGNTPIVELTRFPLPGGVRLFAKLELMNPGGSVKDRLGLALLRDAAERGELQPGGTIIEPTAGNTGIGLALAAVGTDYKVIFVVPEKFSIEKQTLMRALGAEVVNTPTEEGILGAIRKAEELVSSIPGAYSPAQFSNPANPLAYYDTLGPELWQELDGRVDVFVAGAGTGGTFMGTARYLKEKNPAVKTAIVEPEGSILAGGKSGPHRTEGIGVEKLAPFMDPSYFDEIHTITDDIAFARVKELARLEGLLVGSSSGAALEAALREAELAPSGSRIVTIFPDGSERYLSKQIYGG</sequence>
<evidence type="ECO:0000313" key="4">
    <source>
        <dbReference type="EMBL" id="GMK45284.1"/>
    </source>
</evidence>
<dbReference type="InterPro" id="IPR001926">
    <property type="entry name" value="TrpB-like_PALP"/>
</dbReference>
<accession>A0ABQ6NMQ0</accession>
<evidence type="ECO:0000256" key="2">
    <source>
        <dbReference type="ARBA" id="ARBA00022898"/>
    </source>
</evidence>
<dbReference type="PROSITE" id="PS00901">
    <property type="entry name" value="CYS_SYNTHASE"/>
    <property type="match status" value="1"/>
</dbReference>
<dbReference type="InterPro" id="IPR036052">
    <property type="entry name" value="TrpB-like_PALP_sf"/>
</dbReference>
<keyword evidence="5" id="KW-1185">Reference proteome</keyword>
<keyword evidence="2" id="KW-0663">Pyridoxal phosphate</keyword>
<dbReference type="Gene3D" id="3.40.50.1100">
    <property type="match status" value="2"/>
</dbReference>
<dbReference type="InterPro" id="IPR001216">
    <property type="entry name" value="P-phosphate_BS"/>
</dbReference>
<evidence type="ECO:0000259" key="3">
    <source>
        <dbReference type="Pfam" id="PF00291"/>
    </source>
</evidence>
<dbReference type="Pfam" id="PF00291">
    <property type="entry name" value="PALP"/>
    <property type="match status" value="1"/>
</dbReference>
<comment type="caution">
    <text evidence="4">The sequence shown here is derived from an EMBL/GenBank/DDBJ whole genome shotgun (WGS) entry which is preliminary data.</text>
</comment>
<reference evidence="4 5" key="1">
    <citation type="submission" date="2023-05" db="EMBL/GenBank/DDBJ databases">
        <title>Draft genome of Paenibacillus sp. CCS26.</title>
        <authorList>
            <person name="Akita H."/>
            <person name="Shinto Y."/>
            <person name="Kimura Z."/>
        </authorList>
    </citation>
    <scope>NUCLEOTIDE SEQUENCE [LARGE SCALE GENOMIC DNA]</scope>
    <source>
        <strain evidence="4 5">CCS26</strain>
    </source>
</reference>
<feature type="domain" description="Tryptophan synthase beta chain-like PALP" evidence="3">
    <location>
        <begin position="8"/>
        <end position="292"/>
    </location>
</feature>
<comment type="cofactor">
    <cofactor evidence="1">
        <name>pyridoxal 5'-phosphate</name>
        <dbReference type="ChEBI" id="CHEBI:597326"/>
    </cofactor>
</comment>
<dbReference type="RefSeq" id="WP_317980048.1">
    <property type="nucleotide sequence ID" value="NZ_BTCL01000006.1"/>
</dbReference>
<dbReference type="Proteomes" id="UP001285921">
    <property type="component" value="Unassembled WGS sequence"/>
</dbReference>
<dbReference type="PANTHER" id="PTHR10314">
    <property type="entry name" value="CYSTATHIONINE BETA-SYNTHASE"/>
    <property type="match status" value="1"/>
</dbReference>
<dbReference type="EMBL" id="BTCL01000006">
    <property type="protein sequence ID" value="GMK45284.1"/>
    <property type="molecule type" value="Genomic_DNA"/>
</dbReference>
<protein>
    <submittedName>
        <fullName evidence="4">Cysteine synthase</fullName>
    </submittedName>
</protein>
<dbReference type="SUPFAM" id="SSF53686">
    <property type="entry name" value="Tryptophan synthase beta subunit-like PLP-dependent enzymes"/>
    <property type="match status" value="1"/>
</dbReference>
<organism evidence="4 5">
    <name type="scientific">Paenibacillus glycanilyticus</name>
    <dbReference type="NCBI Taxonomy" id="126569"/>
    <lineage>
        <taxon>Bacteria</taxon>
        <taxon>Bacillati</taxon>
        <taxon>Bacillota</taxon>
        <taxon>Bacilli</taxon>
        <taxon>Bacillales</taxon>
        <taxon>Paenibacillaceae</taxon>
        <taxon>Paenibacillus</taxon>
    </lineage>
</organism>
<evidence type="ECO:0000256" key="1">
    <source>
        <dbReference type="ARBA" id="ARBA00001933"/>
    </source>
</evidence>
<dbReference type="InterPro" id="IPR050214">
    <property type="entry name" value="Cys_Synth/Cystath_Beta-Synth"/>
</dbReference>